<reference evidence="2" key="1">
    <citation type="submission" date="2022-07" db="EMBL/GenBank/DDBJ databases">
        <title>Phylogenomic reconstructions and comparative analyses of Kickxellomycotina fungi.</title>
        <authorList>
            <person name="Reynolds N.K."/>
            <person name="Stajich J.E."/>
            <person name="Barry K."/>
            <person name="Grigoriev I.V."/>
            <person name="Crous P."/>
            <person name="Smith M.E."/>
        </authorList>
    </citation>
    <scope>NUCLEOTIDE SEQUENCE</scope>
    <source>
        <strain evidence="2">BCRC 34381</strain>
    </source>
</reference>
<name>A0A9W7Y515_9FUNG</name>
<feature type="region of interest" description="Disordered" evidence="1">
    <location>
        <begin position="55"/>
        <end position="105"/>
    </location>
</feature>
<accession>A0A9W7Y515</accession>
<feature type="compositionally biased region" description="Basic and acidic residues" evidence="1">
    <location>
        <begin position="79"/>
        <end position="103"/>
    </location>
</feature>
<feature type="non-terminal residue" evidence="2">
    <location>
        <position position="235"/>
    </location>
</feature>
<proteinExistence type="predicted"/>
<evidence type="ECO:0000313" key="3">
    <source>
        <dbReference type="Proteomes" id="UP001143981"/>
    </source>
</evidence>
<dbReference type="Proteomes" id="UP001143981">
    <property type="component" value="Unassembled WGS sequence"/>
</dbReference>
<comment type="caution">
    <text evidence="2">The sequence shown here is derived from an EMBL/GenBank/DDBJ whole genome shotgun (WGS) entry which is preliminary data.</text>
</comment>
<evidence type="ECO:0000313" key="2">
    <source>
        <dbReference type="EMBL" id="KAJ1723600.1"/>
    </source>
</evidence>
<sequence>MTKTRVSAYEQERLDNIRQNHELLVSLNLVGDAAVTLSSEGAGAPRKIVVARAAARSIGSRDDDAEDDGGWGGGKRRGAPREPSRRSKRLRGEVAEPATKAEEQLVETGDVSGLLAPAEEYFAESVVTSAIRVTGHYGGWVEPGVMERLGLKGSAAEAWESQGGGKFSFADPLGTGKKVHRRSVPGGQSVAKYVASRMLKKNPNAYFYRHTEPGVEQWTGDWTEEETAVFLDLAR</sequence>
<protein>
    <submittedName>
        <fullName evidence="2">Uncharacterized protein</fullName>
    </submittedName>
</protein>
<keyword evidence="3" id="KW-1185">Reference proteome</keyword>
<evidence type="ECO:0000256" key="1">
    <source>
        <dbReference type="SAM" id="MobiDB-lite"/>
    </source>
</evidence>
<gene>
    <name evidence="2" type="ORF">LPJ61_005811</name>
</gene>
<dbReference type="EMBL" id="JANBOI010002211">
    <property type="protein sequence ID" value="KAJ1723600.1"/>
    <property type="molecule type" value="Genomic_DNA"/>
</dbReference>
<dbReference type="OrthoDB" id="10258692at2759"/>
<organism evidence="2 3">
    <name type="scientific">Coemansia biformis</name>
    <dbReference type="NCBI Taxonomy" id="1286918"/>
    <lineage>
        <taxon>Eukaryota</taxon>
        <taxon>Fungi</taxon>
        <taxon>Fungi incertae sedis</taxon>
        <taxon>Zoopagomycota</taxon>
        <taxon>Kickxellomycotina</taxon>
        <taxon>Kickxellomycetes</taxon>
        <taxon>Kickxellales</taxon>
        <taxon>Kickxellaceae</taxon>
        <taxon>Coemansia</taxon>
    </lineage>
</organism>
<dbReference type="AlphaFoldDB" id="A0A9W7Y515"/>